<evidence type="ECO:0000313" key="3">
    <source>
        <dbReference type="Proteomes" id="UP001374535"/>
    </source>
</evidence>
<evidence type="ECO:0000313" key="2">
    <source>
        <dbReference type="EMBL" id="WVY94539.1"/>
    </source>
</evidence>
<dbReference type="Proteomes" id="UP001374535">
    <property type="component" value="Chromosome 10"/>
</dbReference>
<dbReference type="AlphaFoldDB" id="A0AAQ3MN89"/>
<proteinExistence type="predicted"/>
<gene>
    <name evidence="2" type="ORF">V8G54_033627</name>
</gene>
<reference evidence="2 3" key="1">
    <citation type="journal article" date="2023" name="Life. Sci Alliance">
        <title>Evolutionary insights into 3D genome organization and epigenetic landscape of Vigna mungo.</title>
        <authorList>
            <person name="Junaid A."/>
            <person name="Singh B."/>
            <person name="Bhatia S."/>
        </authorList>
    </citation>
    <scope>NUCLEOTIDE SEQUENCE [LARGE SCALE GENOMIC DNA]</scope>
    <source>
        <strain evidence="2">Urdbean</strain>
    </source>
</reference>
<evidence type="ECO:0000256" key="1">
    <source>
        <dbReference type="SAM" id="MobiDB-lite"/>
    </source>
</evidence>
<dbReference type="EMBL" id="CP144691">
    <property type="protein sequence ID" value="WVY94539.1"/>
    <property type="molecule type" value="Genomic_DNA"/>
</dbReference>
<feature type="region of interest" description="Disordered" evidence="1">
    <location>
        <begin position="8"/>
        <end position="35"/>
    </location>
</feature>
<sequence>MKKLFFFKSSASSSGNNNNATPPKSTNKQKAWDSVSEIGMNNQAYGKADDYFQSSKGLFSKTRNNVSDDQSSSGVPDLRRSRLLSMRNKSGTRQPKFLLSKIRTDMRDLGLPVLQDPITSHLGTHPLVPATFQVRSLIVTLMESSIRRKVGPGTIHKEIIVDMGAMV</sequence>
<keyword evidence="3" id="KW-1185">Reference proteome</keyword>
<organism evidence="2 3">
    <name type="scientific">Vigna mungo</name>
    <name type="common">Black gram</name>
    <name type="synonym">Phaseolus mungo</name>
    <dbReference type="NCBI Taxonomy" id="3915"/>
    <lineage>
        <taxon>Eukaryota</taxon>
        <taxon>Viridiplantae</taxon>
        <taxon>Streptophyta</taxon>
        <taxon>Embryophyta</taxon>
        <taxon>Tracheophyta</taxon>
        <taxon>Spermatophyta</taxon>
        <taxon>Magnoliopsida</taxon>
        <taxon>eudicotyledons</taxon>
        <taxon>Gunneridae</taxon>
        <taxon>Pentapetalae</taxon>
        <taxon>rosids</taxon>
        <taxon>fabids</taxon>
        <taxon>Fabales</taxon>
        <taxon>Fabaceae</taxon>
        <taxon>Papilionoideae</taxon>
        <taxon>50 kb inversion clade</taxon>
        <taxon>NPAAA clade</taxon>
        <taxon>indigoferoid/millettioid clade</taxon>
        <taxon>Phaseoleae</taxon>
        <taxon>Vigna</taxon>
    </lineage>
</organism>
<protein>
    <submittedName>
        <fullName evidence="2">Uncharacterized protein</fullName>
    </submittedName>
</protein>
<name>A0AAQ3MN89_VIGMU</name>
<feature type="compositionally biased region" description="Low complexity" evidence="1">
    <location>
        <begin position="9"/>
        <end position="20"/>
    </location>
</feature>
<accession>A0AAQ3MN89</accession>